<feature type="compositionally biased region" description="Basic and acidic residues" evidence="8">
    <location>
        <begin position="207"/>
        <end position="216"/>
    </location>
</feature>
<evidence type="ECO:0000256" key="2">
    <source>
        <dbReference type="ARBA" id="ARBA00022473"/>
    </source>
</evidence>
<keyword evidence="11" id="KW-1185">Reference proteome</keyword>
<evidence type="ECO:0000256" key="5">
    <source>
        <dbReference type="ARBA" id="ARBA00023242"/>
    </source>
</evidence>
<organism evidence="11 12">
    <name type="scientific">Steinernema glaseri</name>
    <dbReference type="NCBI Taxonomy" id="37863"/>
    <lineage>
        <taxon>Eukaryota</taxon>
        <taxon>Metazoa</taxon>
        <taxon>Ecdysozoa</taxon>
        <taxon>Nematoda</taxon>
        <taxon>Chromadorea</taxon>
        <taxon>Rhabditida</taxon>
        <taxon>Tylenchina</taxon>
        <taxon>Panagrolaimomorpha</taxon>
        <taxon>Strongyloidoidea</taxon>
        <taxon>Steinernematidae</taxon>
        <taxon>Steinernema</taxon>
    </lineage>
</organism>
<keyword evidence="9" id="KW-1133">Transmembrane helix</keyword>
<feature type="DNA-binding region" description="Homeobox" evidence="6">
    <location>
        <begin position="121"/>
        <end position="181"/>
    </location>
</feature>
<dbReference type="PROSITE" id="PS00027">
    <property type="entry name" value="HOMEOBOX_1"/>
    <property type="match status" value="1"/>
</dbReference>
<dbReference type="InterPro" id="IPR001356">
    <property type="entry name" value="HD"/>
</dbReference>
<dbReference type="PROSITE" id="PS50071">
    <property type="entry name" value="HOMEOBOX_2"/>
    <property type="match status" value="1"/>
</dbReference>
<dbReference type="InterPro" id="IPR009057">
    <property type="entry name" value="Homeodomain-like_sf"/>
</dbReference>
<protein>
    <submittedName>
        <fullName evidence="12">Homeobox domain-containing protein</fullName>
    </submittedName>
</protein>
<reference evidence="12" key="1">
    <citation type="submission" date="2016-11" db="UniProtKB">
        <authorList>
            <consortium name="WormBaseParasite"/>
        </authorList>
    </citation>
    <scope>IDENTIFICATION</scope>
</reference>
<evidence type="ECO:0000259" key="10">
    <source>
        <dbReference type="PROSITE" id="PS50071"/>
    </source>
</evidence>
<dbReference type="SMART" id="SM00389">
    <property type="entry name" value="HOX"/>
    <property type="match status" value="1"/>
</dbReference>
<dbReference type="GO" id="GO:0000978">
    <property type="term" value="F:RNA polymerase II cis-regulatory region sequence-specific DNA binding"/>
    <property type="evidence" value="ECO:0007669"/>
    <property type="project" value="TreeGrafter"/>
</dbReference>
<evidence type="ECO:0000256" key="3">
    <source>
        <dbReference type="ARBA" id="ARBA00023125"/>
    </source>
</evidence>
<feature type="domain" description="Homeobox" evidence="10">
    <location>
        <begin position="119"/>
        <end position="180"/>
    </location>
</feature>
<feature type="region of interest" description="Disordered" evidence="8">
    <location>
        <begin position="179"/>
        <end position="216"/>
    </location>
</feature>
<dbReference type="CDD" id="cd00086">
    <property type="entry name" value="homeodomain"/>
    <property type="match status" value="1"/>
</dbReference>
<evidence type="ECO:0000256" key="4">
    <source>
        <dbReference type="ARBA" id="ARBA00023155"/>
    </source>
</evidence>
<evidence type="ECO:0000256" key="9">
    <source>
        <dbReference type="SAM" id="Phobius"/>
    </source>
</evidence>
<evidence type="ECO:0000313" key="12">
    <source>
        <dbReference type="WBParaSite" id="L893_g5087.t1"/>
    </source>
</evidence>
<dbReference type="Gene3D" id="1.10.10.60">
    <property type="entry name" value="Homeodomain-like"/>
    <property type="match status" value="1"/>
</dbReference>
<dbReference type="Pfam" id="PF00046">
    <property type="entry name" value="Homeodomain"/>
    <property type="match status" value="1"/>
</dbReference>
<name>A0A1I8AEE4_9BILA</name>
<keyword evidence="2" id="KW-0217">Developmental protein</keyword>
<feature type="transmembrane region" description="Helical" evidence="9">
    <location>
        <begin position="21"/>
        <end position="40"/>
    </location>
</feature>
<comment type="subcellular location">
    <subcellularLocation>
        <location evidence="1 6 7">Nucleus</location>
    </subcellularLocation>
</comment>
<evidence type="ECO:0000256" key="8">
    <source>
        <dbReference type="SAM" id="MobiDB-lite"/>
    </source>
</evidence>
<dbReference type="WBParaSite" id="L893_g5087.t1">
    <property type="protein sequence ID" value="L893_g5087.t1"/>
    <property type="gene ID" value="L893_g5087"/>
</dbReference>
<keyword evidence="9" id="KW-0812">Transmembrane</keyword>
<dbReference type="AlphaFoldDB" id="A0A1I8AEE4"/>
<dbReference type="InterPro" id="IPR017970">
    <property type="entry name" value="Homeobox_CS"/>
</dbReference>
<evidence type="ECO:0000256" key="1">
    <source>
        <dbReference type="ARBA" id="ARBA00004123"/>
    </source>
</evidence>
<dbReference type="GO" id="GO:0005634">
    <property type="term" value="C:nucleus"/>
    <property type="evidence" value="ECO:0007669"/>
    <property type="project" value="UniProtKB-SubCell"/>
</dbReference>
<accession>A0A1I8AEE4</accession>
<dbReference type="Proteomes" id="UP000095287">
    <property type="component" value="Unplaced"/>
</dbReference>
<dbReference type="SUPFAM" id="SSF46689">
    <property type="entry name" value="Homeodomain-like"/>
    <property type="match status" value="1"/>
</dbReference>
<sequence length="345" mass="39087">MSKYQQLVAKVLKQWKGNYELISTWVALSLTVLILGFSKIRNHELLTSFRVLVKQLKCGLKADLSKAKGNDSRHRVTIDSWNAMNPFFPNFSAFPGYQPPAMLLGEAGPMRGMHEKRSKGGRRERTTYSKQQLAFMEHIFVNQTNYPDQLVREEIAAKLNLDEARIQVWFKNRRAKMRTHKRMLQLQKSGTPSSSSSNDSPPPEPESLDKSAKKECPMVPLPHTIAEKIKAFDKPDVPTPWQSDALTKIKMDPGVTASWHTDALAKMKIDQGKDLAKSDIPTPTWPSFDQNWWSSSYPGFNPSAYPNYPTPGFMPPTAPYYPTAPYDIYQSYQQPSQAASGPTYL</sequence>
<keyword evidence="3 6" id="KW-0238">DNA-binding</keyword>
<keyword evidence="4 6" id="KW-0371">Homeobox</keyword>
<evidence type="ECO:0000256" key="6">
    <source>
        <dbReference type="PROSITE-ProRule" id="PRU00108"/>
    </source>
</evidence>
<keyword evidence="5 6" id="KW-0539">Nucleus</keyword>
<keyword evidence="9" id="KW-0472">Membrane</keyword>
<dbReference type="PANTHER" id="PTHR45793">
    <property type="entry name" value="HOMEOBOX PROTEIN"/>
    <property type="match status" value="1"/>
</dbReference>
<dbReference type="PANTHER" id="PTHR45793:SF5">
    <property type="entry name" value="HOMEOTIC PROTEIN OCELLILESS"/>
    <property type="match status" value="1"/>
</dbReference>
<evidence type="ECO:0000313" key="11">
    <source>
        <dbReference type="Proteomes" id="UP000095287"/>
    </source>
</evidence>
<evidence type="ECO:0000256" key="7">
    <source>
        <dbReference type="RuleBase" id="RU000682"/>
    </source>
</evidence>
<dbReference type="GO" id="GO:0000981">
    <property type="term" value="F:DNA-binding transcription factor activity, RNA polymerase II-specific"/>
    <property type="evidence" value="ECO:0007669"/>
    <property type="project" value="InterPro"/>
</dbReference>
<proteinExistence type="predicted"/>